<sequence length="71" mass="8148">MCEIGVTQRCLIARNLLSVQRFRLLVTYDLFTVKAVQQKSVSQFDTAQSNDRICRLRGKSLQMVSTSLMYS</sequence>
<accession>A0A1G8DDX5</accession>
<proteinExistence type="predicted"/>
<protein>
    <submittedName>
        <fullName evidence="1">Uncharacterized protein</fullName>
    </submittedName>
</protein>
<keyword evidence="2" id="KW-1185">Reference proteome</keyword>
<dbReference type="AlphaFoldDB" id="A0A1G8DDX5"/>
<dbReference type="EMBL" id="FNDD01000019">
    <property type="protein sequence ID" value="SDH55902.1"/>
    <property type="molecule type" value="Genomic_DNA"/>
</dbReference>
<name>A0A1G8DDX5_9VIBR</name>
<organism evidence="1 2">
    <name type="scientific">Vibrio xiamenensis</name>
    <dbReference type="NCBI Taxonomy" id="861298"/>
    <lineage>
        <taxon>Bacteria</taxon>
        <taxon>Pseudomonadati</taxon>
        <taxon>Pseudomonadota</taxon>
        <taxon>Gammaproteobacteria</taxon>
        <taxon>Vibrionales</taxon>
        <taxon>Vibrionaceae</taxon>
        <taxon>Vibrio</taxon>
    </lineage>
</organism>
<evidence type="ECO:0000313" key="1">
    <source>
        <dbReference type="EMBL" id="SDH55902.1"/>
    </source>
</evidence>
<evidence type="ECO:0000313" key="2">
    <source>
        <dbReference type="Proteomes" id="UP000198854"/>
    </source>
</evidence>
<reference evidence="1 2" key="1">
    <citation type="submission" date="2016-10" db="EMBL/GenBank/DDBJ databases">
        <authorList>
            <person name="de Groot N.N."/>
        </authorList>
    </citation>
    <scope>NUCLEOTIDE SEQUENCE [LARGE SCALE GENOMIC DNA]</scope>
    <source>
        <strain evidence="1 2">CGMCC 1.10228</strain>
    </source>
</reference>
<dbReference type="Proteomes" id="UP000198854">
    <property type="component" value="Unassembled WGS sequence"/>
</dbReference>
<gene>
    <name evidence="1" type="ORF">SAMN04488136_11981</name>
</gene>